<dbReference type="RefSeq" id="WP_244594358.1">
    <property type="nucleotide sequence ID" value="NZ_BFBB01000005.1"/>
</dbReference>
<dbReference type="Gene3D" id="1.25.40.10">
    <property type="entry name" value="Tetratricopeptide repeat domain"/>
    <property type="match status" value="2"/>
</dbReference>
<dbReference type="PROSITE" id="PS00018">
    <property type="entry name" value="EF_HAND_1"/>
    <property type="match status" value="1"/>
</dbReference>
<dbReference type="InterPro" id="IPR011659">
    <property type="entry name" value="WD40"/>
</dbReference>
<sequence length="2648" mass="308257">MSRTTSSKLSLFFLSTLLQCTLLQSGVKINPVTFDYQSISKNYFKPGETKPFPLTVQRGNNLYNSTTADGRFLFYTTDKNGNNDIWFRDLKSSVIVPVTENSFSESKPAISPDGKYLVFVSEEFDSDGDLVLLEMNIEEWMEELLKGNRFIETDTINLTNPLAKKEGKRQRIIDTDPVWTPDGKYVLYVSDAFTPGIPNLVQINPFRPQEKTLLTQNGAVNPSLSKDGSVVYFISYGEDNRGEVYSFQIQSKEIQRITNNAFLDFSPCVDQLGKYLYYASIRKDSNGNGKLDERDVSLLVMRNLQTGEEKVLSSGEVSFFDVKYSTFNGGSVLFSAPYFNSINIYFLPATGSIPKQSNIIEQYQSTKTFLDGQSLEAYFLGLNSMELFFSQDPLFPIYQAKVNDLKAKAYEKMGKSKEAKQIYSGMQSGELGRDTAFGFAFARWLAQNPATKNQELLQFINSHSDVSIDTIPSLLHLLVDDFEKKKDIPSTKRYLIEITDRYPEYHLISEIRRKLGTYEFTQDSKTLPIVYKQIFKNWKDEAERSLTRNEQNFDFNTKRDLRYLIEDIILKIESNRSPGEVLQWVDILLSEADNQSEDLFKQILLFEKAKALHSLRDFANSSLLLDQIIPIPPQMDLEPIGKPSVFELPVYKVAYKNPILLKSHILKYQNQKYSGNTGDALRNLKVYLEFYDKDLGVDLKISDIENAFFYFENKALEFERLGNLRESAFHYFYNNQNMFLVKTKNLFLDSLYQEYGVYYQRRMVDTIFNYGKKLREEEERALLSQINVLGKDKLNVIGNITDVTSLVTENKYLRSVVDLKDLEQINVLSGQALQWAELYYKQAVPRARPHLDLSTLYGYAYFLINKYVIYESYYYATNTMTDLRKKEILENYKKAEWELKWIIFADPTYHDAYQLLGWLYQYVDLMKLRRAEPGAETDEEKYLALYKKFFPEKNLEANVELYNQILVFLGQKNLKPKVLSDLNLNLGNNYFLLNNYPKADESFQKVEESSKTLLAKNQFESYKQEAVFRYHYGRALIYQSEYKKAISQFQSSIQIYFKNEYYQAVNAYASDENTITKERLMNIRSKLALLFALKGLAELESQQFTPAIESFQTSIAYNQQTQFLHPINLYNYLAIAMQKAGRFQSSYEMLSIAKQEYQKSKKSLWQRWKNFSSWDLVLPEDKRVIGEGRFPGEFPDDFKYLLTLGVSIENHIEQREFELALQELSARNDFIKEKSLDKTAMGTTILAKSKQVAAQIYYENKVSENALKSYEDLIQLVFANGSPDSKEKAIAGYSTSVFSFVEANKENTEKATKALKDLLANLEIWKSDFMKSCSDKLCDLQFRKKYYKYDVIRGTANFYLAELSVGNPEISFSRYAEAAEILENPGLVDPIDIGLPKDPIRKKERIRLLYNLAFIYRRLGDIELSRKKWNEAAELAYEFRFDDELFWLHQQKIEMESGLANLSKQNLDLQNSVKKVQKDWKESPEIRLFSPRVKIDRLVNTLSKYYLEQKNFSALVQLWEERRSIELFREVFNSQFEFEDSKLNLAYSDLLNWIKRYRTLLKTMETKSENRENVDNLLKSKQIEIQKLEAYTSKLNSLSPERNSFWSIFWNPKERFTLDNRILYVYHSENQYHLFSERNKNIFHKHCLSLDEGSCLPEVSSETVVIQGLGDSFSISDVQKLKGFFSEKGKQVTFISRTAESDLFQEKNERSWKWTTLFTDSTTKETSLPTRAQTSYTLGPLVYDTDVLVSTKTFPLNGSLFADKVSQNLPLRELFTTSGNEISVAALPLSEFSKPVDWQRIGYLYEVLRSRRIQNLVLYSKFEDLKVFLSTNPSLSELNQNKNVIVLGAWDTKLVPAENLEKAKQLMEEGKQFEKLKDFEIAYDKYYSASSLLPNQDSRLPDIELKLAELKTQLFPSVAKKIFFEPLLNKYKDKEFQNKIRYSFYVTCYTDKDLKDCGEMKNVWIGPLAGTYEKALEFYQKLRLGKVRGLQESNEARKEIEKGEDAFLQSYRLGTLYIQNYLLKEAEEELKRTYSFARSAKEKNTAKNRELEILFHKGLLFGDVGIDQTTLTSTSAYSLGFRKKWSEYDQKILSREFTKYGYADSIYDQFRIKLYQSWKAQVNRGYFDPLILTPEFLTTGESVLSKLSHLNRTLMYSLLRNSIMNQKQNEVNALIDLIISEEKKEERPMRILAFRLFLAESLYLRGDRESADKYLKSFESEYLAIGMGNSFLDEEYLKLIQRLSYLYKRELPNRIVSSHKIGKYYETFKNQSPNQWVDSLNALNSSLKNEWLSPEMSKEMEFLFAYLLQTALEKNSSEVFFDIAIARDLFRNHSERYLGKKVTFAEIPRFFSLAEKLKLKLPKGQEFSAIFDLGKKTYLLSFQDNKSLGRELFMDNKELKKDLMKYWIETEIGGMEMIQRESLADRYKNSLRLSKGKRHYLYLSGYHSKAPLSIPDIELYRVASVKTFIDSPNISKQKLKFSSKQIGVMDRMDKMNPEDKIINDLMIWEVQGKNDSAEYVIDPSVLRLSENTTVSYENETISSAKEFKNTFRFLSNNRLGESTFYSDDFAVSSYYLSQKSKGLFVLHSGIQNGFQNIKFLKQLMLPSDTEKPLYVRFEEAKEAARSTSPEDRYWTGYSLFTSAMITED</sequence>
<dbReference type="Proteomes" id="UP000245133">
    <property type="component" value="Unassembled WGS sequence"/>
</dbReference>
<reference evidence="2 3" key="1">
    <citation type="submission" date="2018-02" db="EMBL/GenBank/DDBJ databases">
        <title>Novel Leptospira species isolated from soil and water in Japan.</title>
        <authorList>
            <person name="Nakao R."/>
            <person name="Masuzawa T."/>
        </authorList>
    </citation>
    <scope>NUCLEOTIDE SEQUENCE [LARGE SCALE GENOMIC DNA]</scope>
    <source>
        <strain evidence="2 3">YH101</strain>
    </source>
</reference>
<keyword evidence="3" id="KW-1185">Reference proteome</keyword>
<dbReference type="InterPro" id="IPR011990">
    <property type="entry name" value="TPR-like_helical_dom_sf"/>
</dbReference>
<dbReference type="Gene3D" id="2.120.10.30">
    <property type="entry name" value="TolB, C-terminal domain"/>
    <property type="match status" value="2"/>
</dbReference>
<comment type="similarity">
    <text evidence="1">Belongs to the TolB family.</text>
</comment>
<proteinExistence type="inferred from homology"/>
<dbReference type="SUPFAM" id="SSF48452">
    <property type="entry name" value="TPR-like"/>
    <property type="match status" value="2"/>
</dbReference>
<dbReference type="InterPro" id="IPR011042">
    <property type="entry name" value="6-blade_b-propeller_TolB-like"/>
</dbReference>
<dbReference type="Pfam" id="PF07676">
    <property type="entry name" value="PD40"/>
    <property type="match status" value="3"/>
</dbReference>
<comment type="caution">
    <text evidence="2">The sequence shown here is derived from an EMBL/GenBank/DDBJ whole genome shotgun (WGS) entry which is preliminary data.</text>
</comment>
<accession>A0A2P2E0Y2</accession>
<evidence type="ECO:0000313" key="2">
    <source>
        <dbReference type="EMBL" id="GBF50539.1"/>
    </source>
</evidence>
<organism evidence="2 3">
    <name type="scientific">Leptospira ryugenii</name>
    <dbReference type="NCBI Taxonomy" id="1917863"/>
    <lineage>
        <taxon>Bacteria</taxon>
        <taxon>Pseudomonadati</taxon>
        <taxon>Spirochaetota</taxon>
        <taxon>Spirochaetia</taxon>
        <taxon>Leptospirales</taxon>
        <taxon>Leptospiraceae</taxon>
        <taxon>Leptospira</taxon>
    </lineage>
</organism>
<dbReference type="EMBL" id="BFBB01000005">
    <property type="protein sequence ID" value="GBF50539.1"/>
    <property type="molecule type" value="Genomic_DNA"/>
</dbReference>
<dbReference type="InterPro" id="IPR019734">
    <property type="entry name" value="TPR_rpt"/>
</dbReference>
<name>A0A2P2E0Y2_9LEPT</name>
<gene>
    <name evidence="2" type="ORF">LPTSP4_20650</name>
</gene>
<evidence type="ECO:0000313" key="3">
    <source>
        <dbReference type="Proteomes" id="UP000245133"/>
    </source>
</evidence>
<dbReference type="SUPFAM" id="SSF82171">
    <property type="entry name" value="DPP6 N-terminal domain-like"/>
    <property type="match status" value="1"/>
</dbReference>
<protein>
    <submittedName>
        <fullName evidence="2">WD40-like protein</fullName>
    </submittedName>
</protein>
<evidence type="ECO:0000256" key="1">
    <source>
        <dbReference type="ARBA" id="ARBA00009820"/>
    </source>
</evidence>
<dbReference type="InterPro" id="IPR018247">
    <property type="entry name" value="EF_Hand_1_Ca_BS"/>
</dbReference>
<dbReference type="SMART" id="SM00028">
    <property type="entry name" value="TPR"/>
    <property type="match status" value="5"/>
</dbReference>
<dbReference type="PANTHER" id="PTHR36842:SF1">
    <property type="entry name" value="PROTEIN TOLB"/>
    <property type="match status" value="1"/>
</dbReference>
<dbReference type="PANTHER" id="PTHR36842">
    <property type="entry name" value="PROTEIN TOLB HOMOLOG"/>
    <property type="match status" value="1"/>
</dbReference>